<dbReference type="GeneID" id="89509544"/>
<evidence type="ECO:0000256" key="2">
    <source>
        <dbReference type="ARBA" id="ARBA00022729"/>
    </source>
</evidence>
<protein>
    <submittedName>
        <fullName evidence="12">D-alanyl-D-alanine carboxypeptidase</fullName>
    </submittedName>
</protein>
<dbReference type="Gene3D" id="3.40.710.10">
    <property type="entry name" value="DD-peptidase/beta-lactamase superfamily"/>
    <property type="match status" value="1"/>
</dbReference>
<keyword evidence="2 10" id="KW-0732">Signal</keyword>
<feature type="chain" id="PRO_5009914710" evidence="10">
    <location>
        <begin position="26"/>
        <end position="321"/>
    </location>
</feature>
<feature type="domain" description="Peptidase S11 D-alanyl-D-alanine carboxypeptidase A N-terminal" evidence="11">
    <location>
        <begin position="76"/>
        <end position="302"/>
    </location>
</feature>
<gene>
    <name evidence="12" type="ORF">SAMN02745229_01086</name>
</gene>
<feature type="active site" evidence="7">
    <location>
        <position position="155"/>
    </location>
</feature>
<dbReference type="EMBL" id="FQXK01000008">
    <property type="protein sequence ID" value="SHH88938.1"/>
    <property type="molecule type" value="Genomic_DNA"/>
</dbReference>
<keyword evidence="6" id="KW-0961">Cell wall biogenesis/degradation</keyword>
<evidence type="ECO:0000259" key="11">
    <source>
        <dbReference type="Pfam" id="PF00768"/>
    </source>
</evidence>
<reference evidence="13" key="1">
    <citation type="submission" date="2016-11" db="EMBL/GenBank/DDBJ databases">
        <authorList>
            <person name="Varghese N."/>
            <person name="Submissions S."/>
        </authorList>
    </citation>
    <scope>NUCLEOTIDE SEQUENCE [LARGE SCALE GENOMIC DNA]</scope>
    <source>
        <strain evidence="13">DSM 3071</strain>
    </source>
</reference>
<dbReference type="AlphaFoldDB" id="A0A1M5WN70"/>
<evidence type="ECO:0000256" key="7">
    <source>
        <dbReference type="PIRSR" id="PIRSR618044-1"/>
    </source>
</evidence>
<dbReference type="GO" id="GO:0006508">
    <property type="term" value="P:proteolysis"/>
    <property type="evidence" value="ECO:0007669"/>
    <property type="project" value="InterPro"/>
</dbReference>
<keyword evidence="12" id="KW-0645">Protease</keyword>
<name>A0A1M5WN70_BUTFI</name>
<keyword evidence="3" id="KW-0378">Hydrolase</keyword>
<dbReference type="InterPro" id="IPR018044">
    <property type="entry name" value="Peptidase_S11"/>
</dbReference>
<dbReference type="STRING" id="1121131.SAMN02745229_01086"/>
<feature type="signal peptide" evidence="10">
    <location>
        <begin position="1"/>
        <end position="25"/>
    </location>
</feature>
<evidence type="ECO:0000313" key="12">
    <source>
        <dbReference type="EMBL" id="SHH88938.1"/>
    </source>
</evidence>
<dbReference type="Proteomes" id="UP000184278">
    <property type="component" value="Unassembled WGS sequence"/>
</dbReference>
<keyword evidence="13" id="KW-1185">Reference proteome</keyword>
<dbReference type="PANTHER" id="PTHR21581">
    <property type="entry name" value="D-ALANYL-D-ALANINE CARBOXYPEPTIDASE"/>
    <property type="match status" value="1"/>
</dbReference>
<dbReference type="PANTHER" id="PTHR21581:SF6">
    <property type="entry name" value="TRAFFICKING PROTEIN PARTICLE COMPLEX SUBUNIT 12"/>
    <property type="match status" value="1"/>
</dbReference>
<evidence type="ECO:0000256" key="9">
    <source>
        <dbReference type="RuleBase" id="RU004016"/>
    </source>
</evidence>
<comment type="similarity">
    <text evidence="1 9">Belongs to the peptidase S11 family.</text>
</comment>
<dbReference type="GO" id="GO:0008360">
    <property type="term" value="P:regulation of cell shape"/>
    <property type="evidence" value="ECO:0007669"/>
    <property type="project" value="UniProtKB-KW"/>
</dbReference>
<dbReference type="GO" id="GO:0071555">
    <property type="term" value="P:cell wall organization"/>
    <property type="evidence" value="ECO:0007669"/>
    <property type="project" value="UniProtKB-KW"/>
</dbReference>
<sequence>MKCINKRLITLVTALLSIASLTACGSSSYAIPYSTESVYTSISSDMLDTFASDLCVVGSDITDSNISMSKNSCAGLFDLNNRETLYALNVNEQVDPASLTKIMTALVALKYGSLDQILTATKAVNINESGAQLIGLKEGDTMTLDQALHILLIYSANDAGMLIADNVGGSVDEFVNLMNEEAKEIGATKCHFANPHGLTQEDHYVTAYDMYLIFNAAMQYDVFQEIINMSGYTTVYTRKDGSSVEVDVKSTNGYLRGDRQAPSSITVIGGKTGTTNAAGHCLILLAKDSSGNPYIAVIMRAEDGDTLYSEMTALLYKITQS</sequence>
<dbReference type="OrthoDB" id="9791132at2"/>
<keyword evidence="4" id="KW-0133">Cell shape</keyword>
<keyword evidence="12" id="KW-0121">Carboxypeptidase</keyword>
<dbReference type="PRINTS" id="PR00725">
    <property type="entry name" value="DADACBPTASE1"/>
</dbReference>
<dbReference type="GO" id="GO:0009002">
    <property type="term" value="F:serine-type D-Ala-D-Ala carboxypeptidase activity"/>
    <property type="evidence" value="ECO:0007669"/>
    <property type="project" value="InterPro"/>
</dbReference>
<evidence type="ECO:0000256" key="3">
    <source>
        <dbReference type="ARBA" id="ARBA00022801"/>
    </source>
</evidence>
<evidence type="ECO:0000256" key="5">
    <source>
        <dbReference type="ARBA" id="ARBA00022984"/>
    </source>
</evidence>
<accession>A0A1M5WN70</accession>
<evidence type="ECO:0000256" key="1">
    <source>
        <dbReference type="ARBA" id="ARBA00007164"/>
    </source>
</evidence>
<feature type="binding site" evidence="8">
    <location>
        <position position="271"/>
    </location>
    <ligand>
        <name>substrate</name>
    </ligand>
</feature>
<keyword evidence="5" id="KW-0573">Peptidoglycan synthesis</keyword>
<organism evidence="12 13">
    <name type="scientific">Butyrivibrio fibrisolvens DSM 3071</name>
    <dbReference type="NCBI Taxonomy" id="1121131"/>
    <lineage>
        <taxon>Bacteria</taxon>
        <taxon>Bacillati</taxon>
        <taxon>Bacillota</taxon>
        <taxon>Clostridia</taxon>
        <taxon>Lachnospirales</taxon>
        <taxon>Lachnospiraceae</taxon>
        <taxon>Butyrivibrio</taxon>
    </lineage>
</organism>
<evidence type="ECO:0000256" key="10">
    <source>
        <dbReference type="SAM" id="SignalP"/>
    </source>
</evidence>
<evidence type="ECO:0000256" key="8">
    <source>
        <dbReference type="PIRSR" id="PIRSR618044-2"/>
    </source>
</evidence>
<feature type="active site" description="Acyl-ester intermediate" evidence="7">
    <location>
        <position position="98"/>
    </location>
</feature>
<dbReference type="SUPFAM" id="SSF56601">
    <property type="entry name" value="beta-lactamase/transpeptidase-like"/>
    <property type="match status" value="1"/>
</dbReference>
<proteinExistence type="inferred from homology"/>
<dbReference type="RefSeq" id="WP_073386108.1">
    <property type="nucleotide sequence ID" value="NZ_FQXK01000008.1"/>
</dbReference>
<feature type="active site" description="Proton acceptor" evidence="7">
    <location>
        <position position="101"/>
    </location>
</feature>
<evidence type="ECO:0000313" key="13">
    <source>
        <dbReference type="Proteomes" id="UP000184278"/>
    </source>
</evidence>
<dbReference type="InterPro" id="IPR001967">
    <property type="entry name" value="Peptidase_S11_N"/>
</dbReference>
<evidence type="ECO:0000256" key="4">
    <source>
        <dbReference type="ARBA" id="ARBA00022960"/>
    </source>
</evidence>
<dbReference type="Pfam" id="PF00768">
    <property type="entry name" value="Peptidase_S11"/>
    <property type="match status" value="1"/>
</dbReference>
<evidence type="ECO:0000256" key="6">
    <source>
        <dbReference type="ARBA" id="ARBA00023316"/>
    </source>
</evidence>
<dbReference type="GO" id="GO:0009252">
    <property type="term" value="P:peptidoglycan biosynthetic process"/>
    <property type="evidence" value="ECO:0007669"/>
    <property type="project" value="UniProtKB-KW"/>
</dbReference>
<dbReference type="PROSITE" id="PS51257">
    <property type="entry name" value="PROKAR_LIPOPROTEIN"/>
    <property type="match status" value="1"/>
</dbReference>
<dbReference type="InterPro" id="IPR012338">
    <property type="entry name" value="Beta-lactam/transpept-like"/>
</dbReference>